<dbReference type="OrthoDB" id="3550824at2759"/>
<proteinExistence type="predicted"/>
<keyword evidence="2" id="KW-1133">Transmembrane helix</keyword>
<evidence type="ECO:0000313" key="4">
    <source>
        <dbReference type="Proteomes" id="UP000193144"/>
    </source>
</evidence>
<feature type="transmembrane region" description="Helical" evidence="2">
    <location>
        <begin position="20"/>
        <end position="46"/>
    </location>
</feature>
<reference evidence="3 4" key="1">
    <citation type="submission" date="2016-07" db="EMBL/GenBank/DDBJ databases">
        <title>Pervasive Adenine N6-methylation of Active Genes in Fungi.</title>
        <authorList>
            <consortium name="DOE Joint Genome Institute"/>
            <person name="Mondo S.J."/>
            <person name="Dannebaum R.O."/>
            <person name="Kuo R.C."/>
            <person name="Labutti K."/>
            <person name="Haridas S."/>
            <person name="Kuo A."/>
            <person name="Salamov A."/>
            <person name="Ahrendt S.R."/>
            <person name="Lipzen A."/>
            <person name="Sullivan W."/>
            <person name="Andreopoulos W.B."/>
            <person name="Clum A."/>
            <person name="Lindquist E."/>
            <person name="Daum C."/>
            <person name="Ramamoorthy G.K."/>
            <person name="Gryganskyi A."/>
            <person name="Culley D."/>
            <person name="Magnuson J.K."/>
            <person name="James T.Y."/>
            <person name="O'Malley M.A."/>
            <person name="Stajich J.E."/>
            <person name="Spatafora J.W."/>
            <person name="Visel A."/>
            <person name="Grigoriev I.V."/>
        </authorList>
    </citation>
    <scope>NUCLEOTIDE SEQUENCE [LARGE SCALE GENOMIC DNA]</scope>
    <source>
        <strain evidence="3 4">CBS 115471</strain>
    </source>
</reference>
<keyword evidence="2" id="KW-0812">Transmembrane</keyword>
<feature type="compositionally biased region" description="Polar residues" evidence="1">
    <location>
        <begin position="409"/>
        <end position="419"/>
    </location>
</feature>
<dbReference type="Proteomes" id="UP000193144">
    <property type="component" value="Unassembled WGS sequence"/>
</dbReference>
<feature type="transmembrane region" description="Helical" evidence="2">
    <location>
        <begin position="278"/>
        <end position="300"/>
    </location>
</feature>
<feature type="transmembrane region" description="Helical" evidence="2">
    <location>
        <begin position="307"/>
        <end position="329"/>
    </location>
</feature>
<evidence type="ECO:0000256" key="2">
    <source>
        <dbReference type="SAM" id="Phobius"/>
    </source>
</evidence>
<evidence type="ECO:0000313" key="3">
    <source>
        <dbReference type="EMBL" id="ORY14707.1"/>
    </source>
</evidence>
<gene>
    <name evidence="3" type="ORF">BCR34DRAFT_585668</name>
</gene>
<name>A0A1Y1ZXB1_9PLEO</name>
<feature type="transmembrane region" description="Helical" evidence="2">
    <location>
        <begin position="97"/>
        <end position="118"/>
    </location>
</feature>
<feature type="transmembrane region" description="Helical" evidence="2">
    <location>
        <begin position="253"/>
        <end position="272"/>
    </location>
</feature>
<evidence type="ECO:0000256" key="1">
    <source>
        <dbReference type="SAM" id="MobiDB-lite"/>
    </source>
</evidence>
<protein>
    <submittedName>
        <fullName evidence="3">Uncharacterized protein</fullName>
    </submittedName>
</protein>
<feature type="transmembrane region" description="Helical" evidence="2">
    <location>
        <begin position="341"/>
        <end position="361"/>
    </location>
</feature>
<accession>A0A1Y1ZXB1</accession>
<feature type="transmembrane region" description="Helical" evidence="2">
    <location>
        <begin position="130"/>
        <end position="151"/>
    </location>
</feature>
<dbReference type="AlphaFoldDB" id="A0A1Y1ZXB1"/>
<feature type="region of interest" description="Disordered" evidence="1">
    <location>
        <begin position="389"/>
        <end position="424"/>
    </location>
</feature>
<comment type="caution">
    <text evidence="3">The sequence shown here is derived from an EMBL/GenBank/DDBJ whole genome shotgun (WGS) entry which is preliminary data.</text>
</comment>
<sequence>MAVESLDMHLQLNTSAPDPIGFGSVSGFYGPGAWAGWFLTLCASWTRVSSTEGFDATTWLYLLGMDWAALDLLKHYYALHSAWKAGDKNYTKEAAIVGASFTVCFWGLLHAVIQLWIWYRLTVRKTQRGLTLILGSVLPAFALATVGWTLMMEGDTASLEITRNIPALYFNGMQASSERNPATQEFGPSPTSHDIQVTFAGAFGAWALLFYAFVLYRLFRKSPGWRDFTAVMNWIPSFDMSRIRNDFELRRRIARGLYIAFIAWLVIAVFVGDKLFPAWIWFMPFWVLCFVIGVPTLTLINCSFLSIVYILKAYFHLGSSVSQSCVYMPCAPQSISELDQAAALLAGLFSFFIGEILVPFIRTVREKKDEEVTFEREVAGIFEMQALSSTNPRTPRPMNGPPSDAVLTSRAQSNGNRSDNAADYQDVVIEPSRRVGTGIELEEGRAGDWRVRRMNSATLAE</sequence>
<feature type="transmembrane region" description="Helical" evidence="2">
    <location>
        <begin position="58"/>
        <end position="77"/>
    </location>
</feature>
<dbReference type="EMBL" id="MCFA01000031">
    <property type="protein sequence ID" value="ORY14707.1"/>
    <property type="molecule type" value="Genomic_DNA"/>
</dbReference>
<keyword evidence="4" id="KW-1185">Reference proteome</keyword>
<keyword evidence="2" id="KW-0472">Membrane</keyword>
<organism evidence="3 4">
    <name type="scientific">Clohesyomyces aquaticus</name>
    <dbReference type="NCBI Taxonomy" id="1231657"/>
    <lineage>
        <taxon>Eukaryota</taxon>
        <taxon>Fungi</taxon>
        <taxon>Dikarya</taxon>
        <taxon>Ascomycota</taxon>
        <taxon>Pezizomycotina</taxon>
        <taxon>Dothideomycetes</taxon>
        <taxon>Pleosporomycetidae</taxon>
        <taxon>Pleosporales</taxon>
        <taxon>Lindgomycetaceae</taxon>
        <taxon>Clohesyomyces</taxon>
    </lineage>
</organism>
<feature type="transmembrane region" description="Helical" evidence="2">
    <location>
        <begin position="195"/>
        <end position="216"/>
    </location>
</feature>